<sequence>MRQQATRVFLSPPQGGQNSEARKRYNLRFGVNRWRTSPRRVFACVRLAVTRTTVRMQARPTRIRTTRPRIRTRTTRRPYTLQIEKYSDMEGAMPLGKR</sequence>
<proteinExistence type="predicted"/>
<accession>A0A8S5PDJ3</accession>
<reference evidence="2" key="1">
    <citation type="journal article" date="2021" name="Proc. Natl. Acad. Sci. U.S.A.">
        <title>A Catalog of Tens of Thousands of Viruses from Human Metagenomes Reveals Hidden Associations with Chronic Diseases.</title>
        <authorList>
            <person name="Tisza M.J."/>
            <person name="Buck C.B."/>
        </authorList>
    </citation>
    <scope>NUCLEOTIDE SEQUENCE</scope>
    <source>
        <strain evidence="2">CtFYw8</strain>
    </source>
</reference>
<organism evidence="2">
    <name type="scientific">Myoviridae sp. ctFYw8</name>
    <dbReference type="NCBI Taxonomy" id="2825069"/>
    <lineage>
        <taxon>Viruses</taxon>
        <taxon>Duplodnaviria</taxon>
        <taxon>Heunggongvirae</taxon>
        <taxon>Uroviricota</taxon>
        <taxon>Caudoviricetes</taxon>
    </lineage>
</organism>
<evidence type="ECO:0000313" key="2">
    <source>
        <dbReference type="EMBL" id="DAE04677.1"/>
    </source>
</evidence>
<protein>
    <submittedName>
        <fullName evidence="2">Uncharacterized protein</fullName>
    </submittedName>
</protein>
<feature type="region of interest" description="Disordered" evidence="1">
    <location>
        <begin position="1"/>
        <end position="22"/>
    </location>
</feature>
<name>A0A8S5PDJ3_9CAUD</name>
<evidence type="ECO:0000256" key="1">
    <source>
        <dbReference type="SAM" id="MobiDB-lite"/>
    </source>
</evidence>
<dbReference type="EMBL" id="BK015392">
    <property type="protein sequence ID" value="DAE04677.1"/>
    <property type="molecule type" value="Genomic_DNA"/>
</dbReference>